<accession>A0A512B530</accession>
<comment type="caution">
    <text evidence="2">The sequence shown here is derived from an EMBL/GenBank/DDBJ whole genome shotgun (WGS) entry which is preliminary data.</text>
</comment>
<dbReference type="Proteomes" id="UP000321532">
    <property type="component" value="Unassembled WGS sequence"/>
</dbReference>
<keyword evidence="1" id="KW-0472">Membrane</keyword>
<proteinExistence type="predicted"/>
<protein>
    <submittedName>
        <fullName evidence="2">Uncharacterized protein</fullName>
    </submittedName>
</protein>
<evidence type="ECO:0000313" key="2">
    <source>
        <dbReference type="EMBL" id="GEO07034.1"/>
    </source>
</evidence>
<keyword evidence="3" id="KW-1185">Reference proteome</keyword>
<evidence type="ECO:0000313" key="3">
    <source>
        <dbReference type="Proteomes" id="UP000321532"/>
    </source>
</evidence>
<reference evidence="2 3" key="1">
    <citation type="submission" date="2019-07" db="EMBL/GenBank/DDBJ databases">
        <title>Whole genome shotgun sequence of Adhaeribacter aerolatus NBRC 106133.</title>
        <authorList>
            <person name="Hosoyama A."/>
            <person name="Uohara A."/>
            <person name="Ohji S."/>
            <person name="Ichikawa N."/>
        </authorList>
    </citation>
    <scope>NUCLEOTIDE SEQUENCE [LARGE SCALE GENOMIC DNA]</scope>
    <source>
        <strain evidence="2 3">NBRC 106133</strain>
    </source>
</reference>
<dbReference type="EMBL" id="BJYS01000049">
    <property type="protein sequence ID" value="GEO07034.1"/>
    <property type="molecule type" value="Genomic_DNA"/>
</dbReference>
<feature type="transmembrane region" description="Helical" evidence="1">
    <location>
        <begin position="53"/>
        <end position="70"/>
    </location>
</feature>
<sequence>MESTESTNQTIDQATKTLKGLFTNPSELTDIVSDPGKNGLAYLKALSNKDKQNLAFAAGIGLIIYGIVLNRKNR</sequence>
<dbReference type="AlphaFoldDB" id="A0A512B530"/>
<keyword evidence="1" id="KW-1133">Transmembrane helix</keyword>
<dbReference type="RefSeq" id="WP_246151232.1">
    <property type="nucleotide sequence ID" value="NZ_BJYS01000049.1"/>
</dbReference>
<evidence type="ECO:0000256" key="1">
    <source>
        <dbReference type="SAM" id="Phobius"/>
    </source>
</evidence>
<gene>
    <name evidence="2" type="ORF">AAE02nite_46980</name>
</gene>
<name>A0A512B530_9BACT</name>
<organism evidence="2 3">
    <name type="scientific">Adhaeribacter aerolatus</name>
    <dbReference type="NCBI Taxonomy" id="670289"/>
    <lineage>
        <taxon>Bacteria</taxon>
        <taxon>Pseudomonadati</taxon>
        <taxon>Bacteroidota</taxon>
        <taxon>Cytophagia</taxon>
        <taxon>Cytophagales</taxon>
        <taxon>Hymenobacteraceae</taxon>
        <taxon>Adhaeribacter</taxon>
    </lineage>
</organism>
<keyword evidence="1" id="KW-0812">Transmembrane</keyword>